<reference evidence="5" key="1">
    <citation type="submission" date="2025-08" db="UniProtKB">
        <authorList>
            <consortium name="RefSeq"/>
        </authorList>
    </citation>
    <scope>IDENTIFICATION</scope>
</reference>
<feature type="compositionally biased region" description="Polar residues" evidence="2">
    <location>
        <begin position="448"/>
        <end position="465"/>
    </location>
</feature>
<feature type="compositionally biased region" description="Basic and acidic residues" evidence="2">
    <location>
        <begin position="437"/>
        <end position="447"/>
    </location>
</feature>
<feature type="coiled-coil region" evidence="1">
    <location>
        <begin position="754"/>
        <end position="795"/>
    </location>
</feature>
<feature type="compositionally biased region" description="Polar residues" evidence="2">
    <location>
        <begin position="378"/>
        <end position="400"/>
    </location>
</feature>
<feature type="region of interest" description="Disordered" evidence="2">
    <location>
        <begin position="313"/>
        <end position="481"/>
    </location>
</feature>
<feature type="compositionally biased region" description="Basic residues" evidence="2">
    <location>
        <begin position="1076"/>
        <end position="1086"/>
    </location>
</feature>
<keyword evidence="1" id="KW-0175">Coiled coil</keyword>
<feature type="region of interest" description="Disordered" evidence="2">
    <location>
        <begin position="989"/>
        <end position="1136"/>
    </location>
</feature>
<keyword evidence="3" id="KW-0472">Membrane</keyword>
<accession>A0A6I9RRQ2</accession>
<feature type="region of interest" description="Disordered" evidence="2">
    <location>
        <begin position="1"/>
        <end position="180"/>
    </location>
</feature>
<evidence type="ECO:0000313" key="4">
    <source>
        <dbReference type="Proteomes" id="UP000504607"/>
    </source>
</evidence>
<dbReference type="PANTHER" id="PTHR48454">
    <property type="entry name" value="PUTATIVE RNA-BINDING DOMAIN-CONTAINING PROTEIN-RELATED"/>
    <property type="match status" value="1"/>
</dbReference>
<dbReference type="InParanoid" id="A0A6I9RRQ2"/>
<feature type="compositionally biased region" description="Low complexity" evidence="2">
    <location>
        <begin position="1095"/>
        <end position="1109"/>
    </location>
</feature>
<feature type="region of interest" description="Disordered" evidence="2">
    <location>
        <begin position="959"/>
        <end position="978"/>
    </location>
</feature>
<protein>
    <submittedName>
        <fullName evidence="5">Golgin subfamily A member 6-like protein 22</fullName>
    </submittedName>
</protein>
<organism evidence="4 5">
    <name type="scientific">Elaeis guineensis var. tenera</name>
    <name type="common">Oil palm</name>
    <dbReference type="NCBI Taxonomy" id="51953"/>
    <lineage>
        <taxon>Eukaryota</taxon>
        <taxon>Viridiplantae</taxon>
        <taxon>Streptophyta</taxon>
        <taxon>Embryophyta</taxon>
        <taxon>Tracheophyta</taxon>
        <taxon>Spermatophyta</taxon>
        <taxon>Magnoliopsida</taxon>
        <taxon>Liliopsida</taxon>
        <taxon>Arecaceae</taxon>
        <taxon>Arecoideae</taxon>
        <taxon>Cocoseae</taxon>
        <taxon>Elaeidinae</taxon>
        <taxon>Elaeis</taxon>
    </lineage>
</organism>
<keyword evidence="4" id="KW-1185">Reference proteome</keyword>
<evidence type="ECO:0000256" key="2">
    <source>
        <dbReference type="SAM" id="MobiDB-lite"/>
    </source>
</evidence>
<keyword evidence="3" id="KW-1133">Transmembrane helix</keyword>
<feature type="compositionally biased region" description="Basic and acidic residues" evidence="2">
    <location>
        <begin position="989"/>
        <end position="1075"/>
    </location>
</feature>
<proteinExistence type="predicted"/>
<feature type="compositionally biased region" description="Basic and acidic residues" evidence="2">
    <location>
        <begin position="332"/>
        <end position="346"/>
    </location>
</feature>
<dbReference type="AlphaFoldDB" id="A0A6I9RRQ2"/>
<keyword evidence="3" id="KW-0812">Transmembrane</keyword>
<feature type="compositionally biased region" description="Basic and acidic residues" evidence="2">
    <location>
        <begin position="412"/>
        <end position="427"/>
    </location>
</feature>
<feature type="coiled-coil region" evidence="1">
    <location>
        <begin position="652"/>
        <end position="700"/>
    </location>
</feature>
<dbReference type="OrthoDB" id="1703439at2759"/>
<gene>
    <name evidence="5" type="primary">LOC105049374</name>
</gene>
<evidence type="ECO:0000313" key="5">
    <source>
        <dbReference type="RefSeq" id="XP_010927298.1"/>
    </source>
</evidence>
<sequence length="1188" mass="131611">MTADTKEYNGGCEGQKVEFEGRAGSAVVLEKDRKGKEDYNGIGPREGEESGGDESEGSFVMVNEDSDDPAERDLDVGGKAVPVETEESGGPPANVGPSAGEVAAGDGEMGGEKGEDHEGVYSVVNSETGVEEQKDVAAMSGAKEENMESETNTAAEVEERKEKEVNGQGELESNNGMVNNDVELEGEQKKETVAIDSDLQVEPESVDKEKLTMTETDDQIRSEFAVEVEERQEPDTIVTETNHQAELESATDVEDRQVVETGEVEKQDTLTVASSTGDRVEAESAVARETQEAQMVSTDKNDQEQLEVVVHVEEKLETETAGEAGNQAEPEAIDKVGEKQKPESVVRDTTTSESLPLEREEVRLSAVAEEGPADECSSENATASEGQCGTKLQTADSSESPENHEASSICHLDARVKEAESSAHLESSKNSSACHVGDQELVKEVEVSNKSAENGEASPSETETGIFSADEPGPSSAVSGADLEPELIDASTKSEVEVQNVLDQSKERTVICSKNDTGLETKVCSVMEIEKDVCTNHAVAMKSEPEIDNGSAKVGECLASTVKGNEATGKDDNKEPIHEEVEAVKEIQAQPEDPSGSTLEGEKVDTQVVKWQPCYIIRVPRFTDDELWAQIKHAQLELEEKTRSRDSIGVAVHKKKATCNEYREKLEAAKAKERAARAAFNAKRQEIESVQSILNKLKNATSIEEIDNKIEAMDHEFQHSTMGLKEEKQHLHNIKQLRHLREQLSSIMGPKSEIDMAFDQRDQIEEQFKTLKKELDSLKADLSEAEINGKEVRKEYDDEVQHLRDVQQQFRTADEIRQKAYGHWRNLKNESMEKSKYFHMYKNDQRAAANYITSGDREGLQLHCSKQVEKIMELWNNNDEFRMQYMKSNRNSTLRRLRTLDGRSLGPNEEPPALRTTIDKSSSFASNLSNIKPPVPIVAAEAKPGNFGTLAPPKEESFPALQAAQTRHSSKSKKSMKPMLKETIMAAIADREEVEPAPKEKSRTKEEEERARKAEELARKEEELRKKKAEAEMKERLRLEQKEKAKEAEERKRRKAEKAQARAEYRAQKEAELREKKKLKKEKKKGSPLSDTTNGGAEDGASAADSSPPENVPEPGARAVGASKRTSRPSLAAKHYSKIQPLPMPLRNRGKRKMRAWMWVLLTTLLVLALFLAGNYISFSLRLPQFGF</sequence>
<dbReference type="Proteomes" id="UP000504607">
    <property type="component" value="Chromosome 8"/>
</dbReference>
<feature type="compositionally biased region" description="Basic and acidic residues" evidence="2">
    <location>
        <begin position="110"/>
        <end position="119"/>
    </location>
</feature>
<feature type="compositionally biased region" description="Basic and acidic residues" evidence="2">
    <location>
        <begin position="29"/>
        <end position="39"/>
    </location>
</feature>
<name>A0A6I9RRQ2_ELAGV</name>
<dbReference type="PANTHER" id="PTHR48454:SF2">
    <property type="entry name" value="PUTATIVE RNA-BINDING DOMAIN-CONTAINING PROTEIN-RELATED"/>
    <property type="match status" value="1"/>
</dbReference>
<evidence type="ECO:0000256" key="3">
    <source>
        <dbReference type="SAM" id="Phobius"/>
    </source>
</evidence>
<feature type="transmembrane region" description="Helical" evidence="3">
    <location>
        <begin position="1156"/>
        <end position="1177"/>
    </location>
</feature>
<evidence type="ECO:0000256" key="1">
    <source>
        <dbReference type="SAM" id="Coils"/>
    </source>
</evidence>
<dbReference type="RefSeq" id="XP_010927298.1">
    <property type="nucleotide sequence ID" value="XM_010928996.3"/>
</dbReference>